<evidence type="ECO:0000313" key="3">
    <source>
        <dbReference type="Proteomes" id="UP000523821"/>
    </source>
</evidence>
<dbReference type="CDD" id="cd04301">
    <property type="entry name" value="NAT_SF"/>
    <property type="match status" value="1"/>
</dbReference>
<reference evidence="2 3" key="1">
    <citation type="submission" date="2020-08" db="EMBL/GenBank/DDBJ databases">
        <title>Genomic Encyclopedia of Type Strains, Phase IV (KMG-IV): sequencing the most valuable type-strain genomes for metagenomic binning, comparative biology and taxonomic classification.</title>
        <authorList>
            <person name="Goeker M."/>
        </authorList>
    </citation>
    <scope>NUCLEOTIDE SEQUENCE [LARGE SCALE GENOMIC DNA]</scope>
    <source>
        <strain evidence="2 3">DSM 16268</strain>
    </source>
</reference>
<keyword evidence="2" id="KW-0808">Transferase</keyword>
<dbReference type="PANTHER" id="PTHR43792:SF1">
    <property type="entry name" value="N-ACETYLTRANSFERASE DOMAIN-CONTAINING PROTEIN"/>
    <property type="match status" value="1"/>
</dbReference>
<dbReference type="GO" id="GO:0016747">
    <property type="term" value="F:acyltransferase activity, transferring groups other than amino-acyl groups"/>
    <property type="evidence" value="ECO:0007669"/>
    <property type="project" value="InterPro"/>
</dbReference>
<dbReference type="Proteomes" id="UP000523821">
    <property type="component" value="Unassembled WGS sequence"/>
</dbReference>
<accession>A0A7W9L2G7</accession>
<dbReference type="InterPro" id="IPR051531">
    <property type="entry name" value="N-acetyltransferase"/>
</dbReference>
<dbReference type="RefSeq" id="WP_183856383.1">
    <property type="nucleotide sequence ID" value="NZ_JACHOO010000005.1"/>
</dbReference>
<dbReference type="PROSITE" id="PS51186">
    <property type="entry name" value="GNAT"/>
    <property type="match status" value="1"/>
</dbReference>
<dbReference type="Gene3D" id="3.40.630.30">
    <property type="match status" value="1"/>
</dbReference>
<dbReference type="AlphaFoldDB" id="A0A7W9L2G7"/>
<evidence type="ECO:0000259" key="1">
    <source>
        <dbReference type="PROSITE" id="PS51186"/>
    </source>
</evidence>
<sequence>MQDDGAAALDTEDEERSILTQRLALRAPQAGDAAALAAALDNPRVATSLVGVPYPFLMSDAEAFIRRERAHRKGPGACFLAIRRSCGHVVGAGSYRPSGDRPDGYDLTFWVAEHYWGRGYGTEIAHRIVDDAFSNGSMDRLWTVVRVTNGRARRVVEKCGFQFRGSGMVSSIATRGAVAVERFVLERSVWTSIKEWGAGRFAASDDDDAESDAA</sequence>
<feature type="domain" description="N-acetyltransferase" evidence="1">
    <location>
        <begin position="23"/>
        <end position="181"/>
    </location>
</feature>
<protein>
    <submittedName>
        <fullName evidence="2">RimJ/RimL family protein N-acetyltransferase</fullName>
    </submittedName>
</protein>
<dbReference type="InterPro" id="IPR016181">
    <property type="entry name" value="Acyl_CoA_acyltransferase"/>
</dbReference>
<organism evidence="2 3">
    <name type="scientific">Prosthecomicrobium pneumaticum</name>
    <dbReference type="NCBI Taxonomy" id="81895"/>
    <lineage>
        <taxon>Bacteria</taxon>
        <taxon>Pseudomonadati</taxon>
        <taxon>Pseudomonadota</taxon>
        <taxon>Alphaproteobacteria</taxon>
        <taxon>Hyphomicrobiales</taxon>
        <taxon>Kaistiaceae</taxon>
        <taxon>Prosthecomicrobium</taxon>
    </lineage>
</organism>
<dbReference type="InterPro" id="IPR000182">
    <property type="entry name" value="GNAT_dom"/>
</dbReference>
<proteinExistence type="predicted"/>
<name>A0A7W9L2G7_9HYPH</name>
<evidence type="ECO:0000313" key="2">
    <source>
        <dbReference type="EMBL" id="MBB5753486.1"/>
    </source>
</evidence>
<keyword evidence="3" id="KW-1185">Reference proteome</keyword>
<gene>
    <name evidence="2" type="ORF">GGQ63_002556</name>
</gene>
<dbReference type="SUPFAM" id="SSF55729">
    <property type="entry name" value="Acyl-CoA N-acyltransferases (Nat)"/>
    <property type="match status" value="1"/>
</dbReference>
<dbReference type="EMBL" id="JACHOO010000005">
    <property type="protein sequence ID" value="MBB5753486.1"/>
    <property type="molecule type" value="Genomic_DNA"/>
</dbReference>
<dbReference type="Pfam" id="PF13302">
    <property type="entry name" value="Acetyltransf_3"/>
    <property type="match status" value="1"/>
</dbReference>
<comment type="caution">
    <text evidence="2">The sequence shown here is derived from an EMBL/GenBank/DDBJ whole genome shotgun (WGS) entry which is preliminary data.</text>
</comment>
<dbReference type="PANTHER" id="PTHR43792">
    <property type="entry name" value="GNAT FAMILY, PUTATIVE (AFU_ORTHOLOGUE AFUA_3G00765)-RELATED-RELATED"/>
    <property type="match status" value="1"/>
</dbReference>